<reference evidence="2" key="2">
    <citation type="submission" date="2023-06" db="EMBL/GenBank/DDBJ databases">
        <authorList>
            <consortium name="Lawrence Berkeley National Laboratory"/>
            <person name="Haridas S."/>
            <person name="Hensen N."/>
            <person name="Bonometti L."/>
            <person name="Westerberg I."/>
            <person name="Brannstrom I.O."/>
            <person name="Guillou S."/>
            <person name="Cros-Aarteil S."/>
            <person name="Calhoun S."/>
            <person name="Kuo A."/>
            <person name="Mondo S."/>
            <person name="Pangilinan J."/>
            <person name="Riley R."/>
            <person name="Labutti K."/>
            <person name="Andreopoulos B."/>
            <person name="Lipzen A."/>
            <person name="Chen C."/>
            <person name="Yanf M."/>
            <person name="Daum C."/>
            <person name="Ng V."/>
            <person name="Clum A."/>
            <person name="Steindorff A."/>
            <person name="Ohm R."/>
            <person name="Martin F."/>
            <person name="Silar P."/>
            <person name="Natvig D."/>
            <person name="Lalanne C."/>
            <person name="Gautier V."/>
            <person name="Ament-Velasquez S.L."/>
            <person name="Kruys A."/>
            <person name="Hutchinson M.I."/>
            <person name="Powell A.J."/>
            <person name="Barry K."/>
            <person name="Miller A.N."/>
            <person name="Grigoriev I.V."/>
            <person name="Debuchy R."/>
            <person name="Gladieux P."/>
            <person name="Thoren M.H."/>
            <person name="Johannesson H."/>
        </authorList>
    </citation>
    <scope>NUCLEOTIDE SEQUENCE</scope>
    <source>
        <strain evidence="2">CBS 118394</strain>
    </source>
</reference>
<evidence type="ECO:0000313" key="2">
    <source>
        <dbReference type="EMBL" id="KAK3328802.1"/>
    </source>
</evidence>
<dbReference type="EMBL" id="JAUEDM010000001">
    <property type="protein sequence ID" value="KAK3328802.1"/>
    <property type="molecule type" value="Genomic_DNA"/>
</dbReference>
<reference evidence="2" key="1">
    <citation type="journal article" date="2023" name="Mol. Phylogenet. Evol.">
        <title>Genome-scale phylogeny and comparative genomics of the fungal order Sordariales.</title>
        <authorList>
            <person name="Hensen N."/>
            <person name="Bonometti L."/>
            <person name="Westerberg I."/>
            <person name="Brannstrom I.O."/>
            <person name="Guillou S."/>
            <person name="Cros-Aarteil S."/>
            <person name="Calhoun S."/>
            <person name="Haridas S."/>
            <person name="Kuo A."/>
            <person name="Mondo S."/>
            <person name="Pangilinan J."/>
            <person name="Riley R."/>
            <person name="LaButti K."/>
            <person name="Andreopoulos B."/>
            <person name="Lipzen A."/>
            <person name="Chen C."/>
            <person name="Yan M."/>
            <person name="Daum C."/>
            <person name="Ng V."/>
            <person name="Clum A."/>
            <person name="Steindorff A."/>
            <person name="Ohm R.A."/>
            <person name="Martin F."/>
            <person name="Silar P."/>
            <person name="Natvig D.O."/>
            <person name="Lalanne C."/>
            <person name="Gautier V."/>
            <person name="Ament-Velasquez S.L."/>
            <person name="Kruys A."/>
            <person name="Hutchinson M.I."/>
            <person name="Powell A.J."/>
            <person name="Barry K."/>
            <person name="Miller A.N."/>
            <person name="Grigoriev I.V."/>
            <person name="Debuchy R."/>
            <person name="Gladieux P."/>
            <person name="Hiltunen Thoren M."/>
            <person name="Johannesson H."/>
        </authorList>
    </citation>
    <scope>NUCLEOTIDE SEQUENCE</scope>
    <source>
        <strain evidence="2">CBS 118394</strain>
    </source>
</reference>
<keyword evidence="3" id="KW-1185">Reference proteome</keyword>
<keyword evidence="1" id="KW-1133">Transmembrane helix</keyword>
<feature type="transmembrane region" description="Helical" evidence="1">
    <location>
        <begin position="28"/>
        <end position="44"/>
    </location>
</feature>
<evidence type="ECO:0000256" key="1">
    <source>
        <dbReference type="SAM" id="Phobius"/>
    </source>
</evidence>
<comment type="caution">
    <text evidence="2">The sequence shown here is derived from an EMBL/GenBank/DDBJ whole genome shotgun (WGS) entry which is preliminary data.</text>
</comment>
<evidence type="ECO:0000313" key="3">
    <source>
        <dbReference type="Proteomes" id="UP001283341"/>
    </source>
</evidence>
<proteinExistence type="predicted"/>
<dbReference type="Proteomes" id="UP001283341">
    <property type="component" value="Unassembled WGS sequence"/>
</dbReference>
<feature type="transmembrane region" description="Helical" evidence="1">
    <location>
        <begin position="80"/>
        <end position="97"/>
    </location>
</feature>
<organism evidence="2 3">
    <name type="scientific">Apodospora peruviana</name>
    <dbReference type="NCBI Taxonomy" id="516989"/>
    <lineage>
        <taxon>Eukaryota</taxon>
        <taxon>Fungi</taxon>
        <taxon>Dikarya</taxon>
        <taxon>Ascomycota</taxon>
        <taxon>Pezizomycotina</taxon>
        <taxon>Sordariomycetes</taxon>
        <taxon>Sordariomycetidae</taxon>
        <taxon>Sordariales</taxon>
        <taxon>Lasiosphaeriaceae</taxon>
        <taxon>Apodospora</taxon>
    </lineage>
</organism>
<protein>
    <submittedName>
        <fullName evidence="2">Uncharacterized protein</fullName>
    </submittedName>
</protein>
<name>A0AAE0MDV1_9PEZI</name>
<keyword evidence="1" id="KW-0812">Transmembrane</keyword>
<accession>A0AAE0MDV1</accession>
<feature type="transmembrane region" description="Helical" evidence="1">
    <location>
        <begin position="229"/>
        <end position="253"/>
    </location>
</feature>
<feature type="transmembrane region" description="Helical" evidence="1">
    <location>
        <begin position="50"/>
        <end position="68"/>
    </location>
</feature>
<feature type="transmembrane region" description="Helical" evidence="1">
    <location>
        <begin position="273"/>
        <end position="292"/>
    </location>
</feature>
<sequence length="340" mass="38551">MSNTTIIIEGKDCSFDGNPDLTGLGMRLSFYLQCITSALAAAFLDQQFDYLQSSGIIYFIAVLAVLIREVKGATIRAPEAAVVFWMLFLLALALGSASNTRSWSHSRQVIRLALLLSMLIYGCWFWFTGINRLPRIEGCEEWAFYLRKIELRGQYAATSKVTHTVLAVAEGLFCCWQLNKYVRAAKIRKRKNKRTASDLGLNDNRAAYAQALADQREKLKNSPPLARKLVWFFSTWFVILLSGIILSVFVPAIEMMIKWNDIRGVQRLDSVGQLAPFLLSTGMLVHVLYSIMWEKDSFKESWEKDTDGKVADCPERTKASRAMDQHELLERDTQYYAAGP</sequence>
<keyword evidence="1" id="KW-0472">Membrane</keyword>
<gene>
    <name evidence="2" type="ORF">B0H66DRAFT_539370</name>
</gene>
<feature type="transmembrane region" description="Helical" evidence="1">
    <location>
        <begin position="109"/>
        <end position="127"/>
    </location>
</feature>
<dbReference type="AlphaFoldDB" id="A0AAE0MDV1"/>